<comment type="caution">
    <text evidence="1">The sequence shown here is derived from an EMBL/GenBank/DDBJ whole genome shotgun (WGS) entry which is preliminary data.</text>
</comment>
<dbReference type="EMBL" id="CM042052">
    <property type="protein sequence ID" value="KAI3718069.1"/>
    <property type="molecule type" value="Genomic_DNA"/>
</dbReference>
<reference evidence="1 2" key="2">
    <citation type="journal article" date="2022" name="Mol. Ecol. Resour.">
        <title>The genomes of chicory, endive, great burdock and yacon provide insights into Asteraceae paleo-polyploidization history and plant inulin production.</title>
        <authorList>
            <person name="Fan W."/>
            <person name="Wang S."/>
            <person name="Wang H."/>
            <person name="Wang A."/>
            <person name="Jiang F."/>
            <person name="Liu H."/>
            <person name="Zhao H."/>
            <person name="Xu D."/>
            <person name="Zhang Y."/>
        </authorList>
    </citation>
    <scope>NUCLEOTIDE SEQUENCE [LARGE SCALE GENOMIC DNA]</scope>
    <source>
        <strain evidence="2">cv. Niubang</strain>
    </source>
</reference>
<evidence type="ECO:0000313" key="2">
    <source>
        <dbReference type="Proteomes" id="UP001055879"/>
    </source>
</evidence>
<reference evidence="2" key="1">
    <citation type="journal article" date="2022" name="Mol. Ecol. Resour.">
        <title>The genomes of chicory, endive, great burdock and yacon provide insights into Asteraceae palaeo-polyploidization history and plant inulin production.</title>
        <authorList>
            <person name="Fan W."/>
            <person name="Wang S."/>
            <person name="Wang H."/>
            <person name="Wang A."/>
            <person name="Jiang F."/>
            <person name="Liu H."/>
            <person name="Zhao H."/>
            <person name="Xu D."/>
            <person name="Zhang Y."/>
        </authorList>
    </citation>
    <scope>NUCLEOTIDE SEQUENCE [LARGE SCALE GENOMIC DNA]</scope>
    <source>
        <strain evidence="2">cv. Niubang</strain>
    </source>
</reference>
<evidence type="ECO:0000313" key="1">
    <source>
        <dbReference type="EMBL" id="KAI3718069.1"/>
    </source>
</evidence>
<proteinExistence type="predicted"/>
<accession>A0ACB9B6T1</accession>
<organism evidence="1 2">
    <name type="scientific">Arctium lappa</name>
    <name type="common">Greater burdock</name>
    <name type="synonym">Lappa major</name>
    <dbReference type="NCBI Taxonomy" id="4217"/>
    <lineage>
        <taxon>Eukaryota</taxon>
        <taxon>Viridiplantae</taxon>
        <taxon>Streptophyta</taxon>
        <taxon>Embryophyta</taxon>
        <taxon>Tracheophyta</taxon>
        <taxon>Spermatophyta</taxon>
        <taxon>Magnoliopsida</taxon>
        <taxon>eudicotyledons</taxon>
        <taxon>Gunneridae</taxon>
        <taxon>Pentapetalae</taxon>
        <taxon>asterids</taxon>
        <taxon>campanulids</taxon>
        <taxon>Asterales</taxon>
        <taxon>Asteraceae</taxon>
        <taxon>Carduoideae</taxon>
        <taxon>Cardueae</taxon>
        <taxon>Arctiinae</taxon>
        <taxon>Arctium</taxon>
    </lineage>
</organism>
<gene>
    <name evidence="1" type="ORF">L6452_18916</name>
</gene>
<dbReference type="Proteomes" id="UP001055879">
    <property type="component" value="Linkage Group LG06"/>
</dbReference>
<keyword evidence="2" id="KW-1185">Reference proteome</keyword>
<name>A0ACB9B6T1_ARCLA</name>
<sequence length="174" mass="18988">MPTLPPPPPPFFPSTTQVPWMPFVTSIPPFVHSTAPIPTMPLAASIPSMPMSSFQYNGYASNSSQRNGFQSSGHVPPVVQGNTQDYPVAQRLRMVGEKNVRVLALLAKLPGAAVLVDVEPRTGFQSSPFVDEIAMVDVPKKYSIQTFTPKYSGISDPTEHVAQYKQLMWTPCNG</sequence>
<protein>
    <submittedName>
        <fullName evidence="1">Uncharacterized protein</fullName>
    </submittedName>
</protein>